<dbReference type="KEGG" id="psey:GU243_00810"/>
<accession>A0A6P1NLY7</accession>
<organism evidence="2 3">
    <name type="scientific">Pseudarthrobacter psychrotolerans</name>
    <dbReference type="NCBI Taxonomy" id="2697569"/>
    <lineage>
        <taxon>Bacteria</taxon>
        <taxon>Bacillati</taxon>
        <taxon>Actinomycetota</taxon>
        <taxon>Actinomycetes</taxon>
        <taxon>Micrococcales</taxon>
        <taxon>Micrococcaceae</taxon>
        <taxon>Pseudarthrobacter</taxon>
    </lineage>
</organism>
<evidence type="ECO:0000313" key="2">
    <source>
        <dbReference type="EMBL" id="QHK18562.1"/>
    </source>
</evidence>
<dbReference type="Proteomes" id="UP000464186">
    <property type="component" value="Chromosome"/>
</dbReference>
<dbReference type="EMBL" id="CP047898">
    <property type="protein sequence ID" value="QHK18562.1"/>
    <property type="molecule type" value="Genomic_DNA"/>
</dbReference>
<feature type="region of interest" description="Disordered" evidence="1">
    <location>
        <begin position="231"/>
        <end position="295"/>
    </location>
</feature>
<evidence type="ECO:0000256" key="1">
    <source>
        <dbReference type="SAM" id="MobiDB-lite"/>
    </source>
</evidence>
<gene>
    <name evidence="2" type="ORF">GU243_00810</name>
</gene>
<reference evidence="2 3" key="1">
    <citation type="submission" date="2020-01" db="EMBL/GenBank/DDBJ databases">
        <title>Pseudarthrobacter psychrotolerans sp. nov., isolated from antarctic soil.</title>
        <authorList>
            <person name="Shin Y."/>
            <person name="Park W."/>
        </authorList>
    </citation>
    <scope>NUCLEOTIDE SEQUENCE [LARGE SCALE GENOMIC DNA]</scope>
    <source>
        <strain evidence="2 3">YJ56</strain>
    </source>
</reference>
<protein>
    <submittedName>
        <fullName evidence="2">Uncharacterized protein</fullName>
    </submittedName>
</protein>
<name>A0A6P1NLY7_9MICC</name>
<evidence type="ECO:0000313" key="3">
    <source>
        <dbReference type="Proteomes" id="UP000464186"/>
    </source>
</evidence>
<dbReference type="AlphaFoldDB" id="A0A6P1NLY7"/>
<keyword evidence="3" id="KW-1185">Reference proteome</keyword>
<sequence length="295" mass="32132">MGDTDDDDVAAKVLECKLKGLSDFFVEGQARIVRAFAVDPLSGREFYLMLLGRSGPDDFTFVEVIDGRAQDVGGRYVDIDQWMSAAPGTNINDFLEIVGSDMDGDFWDAALGAFLDLYSTIIAAITTALYHAEQSQGEHMTQLCEWANVEAPTGRADAEAEFQAFTDACNRRAPFADVILVEFPDHTDLFPDMVGFGEPLPRVSFGYRFGPSRTMEQDPALTALAHVRGVKTPRWHPTNRSPGGLRRSLTPGYAPRSWTGSRSTAATLKPARIPTASPIPNSSPNKAEPVSGKVI</sequence>
<proteinExistence type="predicted"/>